<reference evidence="1" key="1">
    <citation type="journal article" date="2016" name="Sci. Rep.">
        <title>Molecular characterization of firefly nuptial gifts: a multi-omics approach sheds light on postcopulatory sexual selection.</title>
        <authorList>
            <person name="Al-Wathiqui N."/>
            <person name="Fallon T.R."/>
            <person name="South A."/>
            <person name="Weng J.K."/>
            <person name="Lewis S.M."/>
        </authorList>
    </citation>
    <scope>NUCLEOTIDE SEQUENCE</scope>
</reference>
<dbReference type="GO" id="GO:0051726">
    <property type="term" value="P:regulation of cell cycle"/>
    <property type="evidence" value="ECO:0007669"/>
    <property type="project" value="TreeGrafter"/>
</dbReference>
<proteinExistence type="predicted"/>
<dbReference type="EMBL" id="GEZM01017666">
    <property type="protein sequence ID" value="JAV90507.1"/>
    <property type="molecule type" value="Transcribed_RNA"/>
</dbReference>
<dbReference type="Pfam" id="PF00653">
    <property type="entry name" value="BIR"/>
    <property type="match status" value="1"/>
</dbReference>
<accession>A0A1Y1N0U9</accession>
<dbReference type="SMART" id="SM00238">
    <property type="entry name" value="BIR"/>
    <property type="match status" value="1"/>
</dbReference>
<dbReference type="GO" id="GO:0005634">
    <property type="term" value="C:nucleus"/>
    <property type="evidence" value="ECO:0007669"/>
    <property type="project" value="TreeGrafter"/>
</dbReference>
<organism evidence="1">
    <name type="scientific">Photinus pyralis</name>
    <name type="common">Common eastern firefly</name>
    <name type="synonym">Lampyris pyralis</name>
    <dbReference type="NCBI Taxonomy" id="7054"/>
    <lineage>
        <taxon>Eukaryota</taxon>
        <taxon>Metazoa</taxon>
        <taxon>Ecdysozoa</taxon>
        <taxon>Arthropoda</taxon>
        <taxon>Hexapoda</taxon>
        <taxon>Insecta</taxon>
        <taxon>Pterygota</taxon>
        <taxon>Neoptera</taxon>
        <taxon>Endopterygota</taxon>
        <taxon>Coleoptera</taxon>
        <taxon>Polyphaga</taxon>
        <taxon>Elateriformia</taxon>
        <taxon>Elateroidea</taxon>
        <taxon>Lampyridae</taxon>
        <taxon>Lampyrinae</taxon>
        <taxon>Photinus</taxon>
    </lineage>
</organism>
<dbReference type="GO" id="GO:0005737">
    <property type="term" value="C:cytoplasm"/>
    <property type="evidence" value="ECO:0007669"/>
    <property type="project" value="TreeGrafter"/>
</dbReference>
<dbReference type="PANTHER" id="PTHR10044">
    <property type="entry name" value="INHIBITOR OF APOPTOSIS"/>
    <property type="match status" value="1"/>
</dbReference>
<dbReference type="PROSITE" id="PS50143">
    <property type="entry name" value="BIR_REPEAT_2"/>
    <property type="match status" value="1"/>
</dbReference>
<evidence type="ECO:0000313" key="1">
    <source>
        <dbReference type="EMBL" id="JAV90500.1"/>
    </source>
</evidence>
<dbReference type="AlphaFoldDB" id="A0A1Y1N0U9"/>
<sequence length="108" mass="12261">MCLEDGAADYTNFEDRLLSFHSWVGVPSAVELANAGFFYTHSGDTVECFYCKVRINKWEASDVPLAEHLRWSSRCRYARLLNRMACLKINETEKTYCVCGCSPGAHLI</sequence>
<dbReference type="InterPro" id="IPR050784">
    <property type="entry name" value="IAP"/>
</dbReference>
<dbReference type="PANTHER" id="PTHR10044:SF139">
    <property type="entry name" value="DEATH-ASSOCIATED INHIBITOR OF APOPTOSIS 2"/>
    <property type="match status" value="1"/>
</dbReference>
<dbReference type="CDD" id="cd00022">
    <property type="entry name" value="BIR"/>
    <property type="match status" value="1"/>
</dbReference>
<dbReference type="EMBL" id="GEZM01017668">
    <property type="protein sequence ID" value="JAV90500.1"/>
    <property type="molecule type" value="Transcribed_RNA"/>
</dbReference>
<dbReference type="InterPro" id="IPR001370">
    <property type="entry name" value="BIR_rpt"/>
</dbReference>
<dbReference type="Gene3D" id="1.10.1170.10">
    <property type="entry name" value="Inhibitor Of Apoptosis Protein (2mihbC-IAP-1), Chain A"/>
    <property type="match status" value="1"/>
</dbReference>
<dbReference type="SUPFAM" id="SSF57924">
    <property type="entry name" value="Inhibitor of apoptosis (IAP) repeat"/>
    <property type="match status" value="1"/>
</dbReference>
<name>A0A1Y1N0U9_PHOPY</name>
<protein>
    <submittedName>
        <fullName evidence="1">Uncharacterized protein</fullName>
    </submittedName>
</protein>